<feature type="region of interest" description="Disordered" evidence="2">
    <location>
        <begin position="330"/>
        <end position="349"/>
    </location>
</feature>
<evidence type="ECO:0000256" key="1">
    <source>
        <dbReference type="ARBA" id="ARBA00022801"/>
    </source>
</evidence>
<evidence type="ECO:0000256" key="2">
    <source>
        <dbReference type="SAM" id="MobiDB-lite"/>
    </source>
</evidence>
<dbReference type="GO" id="GO:0009446">
    <property type="term" value="P:putrescine biosynthetic process"/>
    <property type="evidence" value="ECO:0007669"/>
    <property type="project" value="InterPro"/>
</dbReference>
<name>A0A6G5QIG4_9BACT</name>
<gene>
    <name evidence="3" type="primary">aguA</name>
    <name evidence="3" type="ORF">CMUC_1711</name>
</gene>
<dbReference type="SUPFAM" id="SSF55909">
    <property type="entry name" value="Pentein"/>
    <property type="match status" value="1"/>
</dbReference>
<dbReference type="AlphaFoldDB" id="A0A6G5QIG4"/>
<sequence>MIRAFGEWEKQECLLLSLPHKNTDWQPYLDEILASYEELVRAVVPYQKCVLICPDTQILERFKKFSNCEFLEIATDDTWIRDYGMIDVLCDNGIKSYDFNFNAWGNKFKSSNDNAVNTALNAHFKGKLESVNMVLEGGSVDFNGDGVLLTTEHCLLNENRNPNLNKSQIEAKLSELFGLKRTIWLKNGFIKGDDTDHHIDTLARFITPDTIAYASCDDRSDEHFNTLRAMRDELEKTGFKLLALPLPSPKFYNDKRLGCTYTNFIFINDALIVPTYDDKNDKIVLEALQNALPNHKVIGVNSLVFVRQNGSLHCSSQNKYHAFAKQNVSSEAKNKRSGADRQVFSEAGE</sequence>
<proteinExistence type="predicted"/>
<dbReference type="InterPro" id="IPR007466">
    <property type="entry name" value="Peptidyl-Arg-deiminase_porph"/>
</dbReference>
<reference evidence="3 4" key="1">
    <citation type="submission" date="2016-07" db="EMBL/GenBank/DDBJ databases">
        <title>Comparative genomics of the Campylobacter concisus group.</title>
        <authorList>
            <person name="Miller W.G."/>
            <person name="Yee E."/>
            <person name="Chapman M.H."/>
            <person name="Huynh S."/>
            <person name="Bono J.L."/>
            <person name="On S.L.W."/>
            <person name="StLeger J."/>
            <person name="Foster G."/>
            <person name="Parker C.T."/>
        </authorList>
    </citation>
    <scope>NUCLEOTIDE SEQUENCE [LARGE SCALE GENOMIC DNA]</scope>
    <source>
        <strain evidence="3 4">CCUG 21559</strain>
    </source>
</reference>
<dbReference type="EMBL" id="CP012542">
    <property type="protein sequence ID" value="QCD45460.1"/>
    <property type="molecule type" value="Genomic_DNA"/>
</dbReference>
<dbReference type="GO" id="GO:0047632">
    <property type="term" value="F:agmatine deiminase activity"/>
    <property type="evidence" value="ECO:0007669"/>
    <property type="project" value="UniProtKB-EC"/>
</dbReference>
<dbReference type="Gene3D" id="3.75.10.10">
    <property type="entry name" value="L-arginine/glycine Amidinotransferase, Chain A"/>
    <property type="match status" value="1"/>
</dbReference>
<accession>A0A6G5QIG4</accession>
<dbReference type="EC" id="3.5.3.12" evidence="3"/>
<keyword evidence="4" id="KW-1185">Reference proteome</keyword>
<dbReference type="GO" id="GO:0004668">
    <property type="term" value="F:protein-arginine deiminase activity"/>
    <property type="evidence" value="ECO:0007669"/>
    <property type="project" value="InterPro"/>
</dbReference>
<dbReference type="Proteomes" id="UP000503264">
    <property type="component" value="Chromosome"/>
</dbReference>
<dbReference type="PANTHER" id="PTHR31377">
    <property type="entry name" value="AGMATINE DEIMINASE-RELATED"/>
    <property type="match status" value="1"/>
</dbReference>
<evidence type="ECO:0000313" key="4">
    <source>
        <dbReference type="Proteomes" id="UP000503264"/>
    </source>
</evidence>
<protein>
    <submittedName>
        <fullName evidence="3">Agmatine deiminase</fullName>
        <ecNumber evidence="3">3.5.3.12</ecNumber>
    </submittedName>
</protein>
<organism evidence="3 4">
    <name type="scientific">Campylobacter mucosalis CCUG 21559</name>
    <dbReference type="NCBI Taxonomy" id="1032067"/>
    <lineage>
        <taxon>Bacteria</taxon>
        <taxon>Pseudomonadati</taxon>
        <taxon>Campylobacterota</taxon>
        <taxon>Epsilonproteobacteria</taxon>
        <taxon>Campylobacterales</taxon>
        <taxon>Campylobacteraceae</taxon>
        <taxon>Campylobacter</taxon>
    </lineage>
</organism>
<keyword evidence="1 3" id="KW-0378">Hydrolase</keyword>
<evidence type="ECO:0000313" key="3">
    <source>
        <dbReference type="EMBL" id="QCD45460.1"/>
    </source>
</evidence>
<dbReference type="PANTHER" id="PTHR31377:SF0">
    <property type="entry name" value="AGMATINE DEIMINASE-RELATED"/>
    <property type="match status" value="1"/>
</dbReference>
<dbReference type="Pfam" id="PF04371">
    <property type="entry name" value="PAD_porph"/>
    <property type="match status" value="1"/>
</dbReference>